<organism evidence="1 2">
    <name type="scientific">Funneliformis mosseae</name>
    <name type="common">Endomycorrhizal fungus</name>
    <name type="synonym">Glomus mosseae</name>
    <dbReference type="NCBI Taxonomy" id="27381"/>
    <lineage>
        <taxon>Eukaryota</taxon>
        <taxon>Fungi</taxon>
        <taxon>Fungi incertae sedis</taxon>
        <taxon>Mucoromycota</taxon>
        <taxon>Glomeromycotina</taxon>
        <taxon>Glomeromycetes</taxon>
        <taxon>Glomerales</taxon>
        <taxon>Glomeraceae</taxon>
        <taxon>Funneliformis</taxon>
    </lineage>
</organism>
<gene>
    <name evidence="1" type="ORF">FMOSSE_LOCUS15007</name>
</gene>
<dbReference type="EMBL" id="CAJVPP010013508">
    <property type="protein sequence ID" value="CAG8721200.1"/>
    <property type="molecule type" value="Genomic_DNA"/>
</dbReference>
<sequence>VNNADKEAFYSPLDQHIEEDGDIDDVVNDVLMTNKDGQPENSDDDNLVMAD</sequence>
<keyword evidence="2" id="KW-1185">Reference proteome</keyword>
<evidence type="ECO:0000313" key="2">
    <source>
        <dbReference type="Proteomes" id="UP000789375"/>
    </source>
</evidence>
<dbReference type="AlphaFoldDB" id="A0A9N9I5S6"/>
<feature type="non-terminal residue" evidence="1">
    <location>
        <position position="1"/>
    </location>
</feature>
<dbReference type="Proteomes" id="UP000789375">
    <property type="component" value="Unassembled WGS sequence"/>
</dbReference>
<name>A0A9N9I5S6_FUNMO</name>
<accession>A0A9N9I5S6</accession>
<reference evidence="1" key="1">
    <citation type="submission" date="2021-06" db="EMBL/GenBank/DDBJ databases">
        <authorList>
            <person name="Kallberg Y."/>
            <person name="Tangrot J."/>
            <person name="Rosling A."/>
        </authorList>
    </citation>
    <scope>NUCLEOTIDE SEQUENCE</scope>
    <source>
        <strain evidence="1">87-6 pot B 2015</strain>
    </source>
</reference>
<proteinExistence type="predicted"/>
<protein>
    <submittedName>
        <fullName evidence="1">5181_t:CDS:1</fullName>
    </submittedName>
</protein>
<comment type="caution">
    <text evidence="1">The sequence shown here is derived from an EMBL/GenBank/DDBJ whole genome shotgun (WGS) entry which is preliminary data.</text>
</comment>
<evidence type="ECO:0000313" key="1">
    <source>
        <dbReference type="EMBL" id="CAG8721200.1"/>
    </source>
</evidence>